<dbReference type="AlphaFoldDB" id="A0A8A4TU09"/>
<dbReference type="PANTHER" id="PTHR21087:SF16">
    <property type="entry name" value="SHIKIMATE KINASE 1, CHLOROPLASTIC"/>
    <property type="match status" value="1"/>
</dbReference>
<evidence type="ECO:0000256" key="3">
    <source>
        <dbReference type="ARBA" id="ARBA00022741"/>
    </source>
</evidence>
<keyword evidence="4 7" id="KW-0418">Kinase</keyword>
<dbReference type="PANTHER" id="PTHR21087">
    <property type="entry name" value="SHIKIMATE KINASE"/>
    <property type="match status" value="1"/>
</dbReference>
<feature type="binding site" evidence="7">
    <location>
        <position position="59"/>
    </location>
    <ligand>
        <name>substrate</name>
    </ligand>
</feature>
<sequence>MKKTKFCLTGFMGAGKTTVGRALADRLALPFFDLDVEIERGEGRTIPDIFSVSGEAFFRDLELTYLRRLPATAVIALGGGTYATRAVRDHILEQGLAIFLDWPFDILLARVAGDPNRPLAVDAARLAALYARRRPIYLQADLVWQSYPPHHESVEDIVADLAERLPLP</sequence>
<feature type="binding site" evidence="7">
    <location>
        <begin position="13"/>
        <end position="18"/>
    </location>
    <ligand>
        <name>ATP</name>
        <dbReference type="ChEBI" id="CHEBI:30616"/>
    </ligand>
</feature>
<protein>
    <recommendedName>
        <fullName evidence="7">Shikimate kinase</fullName>
        <shortName evidence="7">SK</shortName>
        <ecNumber evidence="7">2.7.1.71</ecNumber>
    </recommendedName>
</protein>
<dbReference type="EC" id="2.7.1.71" evidence="7"/>
<keyword evidence="7" id="KW-0963">Cytoplasm</keyword>
<evidence type="ECO:0000256" key="5">
    <source>
        <dbReference type="ARBA" id="ARBA00022840"/>
    </source>
</evidence>
<feature type="binding site" evidence="7">
    <location>
        <position position="133"/>
    </location>
    <ligand>
        <name>substrate</name>
    </ligand>
</feature>
<gene>
    <name evidence="7" type="primary">aroK</name>
    <name evidence="8" type="ORF">J3U87_11155</name>
</gene>
<keyword evidence="3 7" id="KW-0547">Nucleotide-binding</keyword>
<dbReference type="InterPro" id="IPR027417">
    <property type="entry name" value="P-loop_NTPase"/>
</dbReference>
<evidence type="ECO:0000256" key="6">
    <source>
        <dbReference type="ARBA" id="ARBA00023141"/>
    </source>
</evidence>
<comment type="subunit">
    <text evidence="7">Monomer.</text>
</comment>
<proteinExistence type="inferred from homology"/>
<evidence type="ECO:0000313" key="9">
    <source>
        <dbReference type="Proteomes" id="UP000663929"/>
    </source>
</evidence>
<comment type="subcellular location">
    <subcellularLocation>
        <location evidence="7">Cytoplasm</location>
    </subcellularLocation>
</comment>
<keyword evidence="2 7" id="KW-0808">Transferase</keyword>
<dbReference type="UniPathway" id="UPA00053">
    <property type="reaction ID" value="UER00088"/>
</dbReference>
<dbReference type="GO" id="GO:0000287">
    <property type="term" value="F:magnesium ion binding"/>
    <property type="evidence" value="ECO:0007669"/>
    <property type="project" value="UniProtKB-UniRule"/>
</dbReference>
<keyword evidence="7" id="KW-0479">Metal-binding</keyword>
<keyword evidence="1 7" id="KW-0028">Amino-acid biosynthesis</keyword>
<comment type="catalytic activity">
    <reaction evidence="7">
        <text>shikimate + ATP = 3-phosphoshikimate + ADP + H(+)</text>
        <dbReference type="Rhea" id="RHEA:13121"/>
        <dbReference type="ChEBI" id="CHEBI:15378"/>
        <dbReference type="ChEBI" id="CHEBI:30616"/>
        <dbReference type="ChEBI" id="CHEBI:36208"/>
        <dbReference type="ChEBI" id="CHEBI:145989"/>
        <dbReference type="ChEBI" id="CHEBI:456216"/>
        <dbReference type="EC" id="2.7.1.71"/>
    </reaction>
</comment>
<dbReference type="KEGG" id="scor:J3U87_11155"/>
<dbReference type="GO" id="GO:0009423">
    <property type="term" value="P:chorismate biosynthetic process"/>
    <property type="evidence" value="ECO:0007669"/>
    <property type="project" value="UniProtKB-UniRule"/>
</dbReference>
<reference evidence="8" key="1">
    <citation type="submission" date="2021-03" db="EMBL/GenBank/DDBJ databases">
        <title>Acanthopleuribacteraceae sp. M133.</title>
        <authorList>
            <person name="Wang G."/>
        </authorList>
    </citation>
    <scope>NUCLEOTIDE SEQUENCE</scope>
    <source>
        <strain evidence="8">M133</strain>
    </source>
</reference>
<comment type="caution">
    <text evidence="7">Lacks conserved residue(s) required for the propagation of feature annotation.</text>
</comment>
<comment type="similarity">
    <text evidence="7">Belongs to the shikimate kinase family.</text>
</comment>
<dbReference type="RefSeq" id="WP_237383109.1">
    <property type="nucleotide sequence ID" value="NZ_CP071793.1"/>
</dbReference>
<dbReference type="PRINTS" id="PR01100">
    <property type="entry name" value="SHIKIMTKNASE"/>
</dbReference>
<dbReference type="Pfam" id="PF01202">
    <property type="entry name" value="SKI"/>
    <property type="match status" value="1"/>
</dbReference>
<dbReference type="InterPro" id="IPR031322">
    <property type="entry name" value="Shikimate/glucono_kinase"/>
</dbReference>
<dbReference type="Proteomes" id="UP000663929">
    <property type="component" value="Chromosome"/>
</dbReference>
<feature type="binding site" evidence="7">
    <location>
        <position position="17"/>
    </location>
    <ligand>
        <name>Mg(2+)</name>
        <dbReference type="ChEBI" id="CHEBI:18420"/>
    </ligand>
</feature>
<feature type="binding site" evidence="7">
    <location>
        <position position="35"/>
    </location>
    <ligand>
        <name>substrate</name>
    </ligand>
</feature>
<dbReference type="GO" id="GO:0005524">
    <property type="term" value="F:ATP binding"/>
    <property type="evidence" value="ECO:0007669"/>
    <property type="project" value="UniProtKB-UniRule"/>
</dbReference>
<dbReference type="GO" id="GO:0008652">
    <property type="term" value="P:amino acid biosynthetic process"/>
    <property type="evidence" value="ECO:0007669"/>
    <property type="project" value="UniProtKB-KW"/>
</dbReference>
<keyword evidence="6 7" id="KW-0057">Aromatic amino acid biosynthesis</keyword>
<dbReference type="GO" id="GO:0004765">
    <property type="term" value="F:shikimate kinase activity"/>
    <property type="evidence" value="ECO:0007669"/>
    <property type="project" value="UniProtKB-UniRule"/>
</dbReference>
<keyword evidence="9" id="KW-1185">Reference proteome</keyword>
<evidence type="ECO:0000256" key="2">
    <source>
        <dbReference type="ARBA" id="ARBA00022679"/>
    </source>
</evidence>
<dbReference type="EMBL" id="CP071793">
    <property type="protein sequence ID" value="QTD53010.1"/>
    <property type="molecule type" value="Genomic_DNA"/>
</dbReference>
<comment type="function">
    <text evidence="7">Catalyzes the specific phosphorylation of the 3-hydroxyl group of shikimic acid using ATP as a cosubstrate.</text>
</comment>
<accession>A0A8A4TU09</accession>
<dbReference type="InterPro" id="IPR000623">
    <property type="entry name" value="Shikimate_kinase/TSH1"/>
</dbReference>
<dbReference type="GO" id="GO:0009073">
    <property type="term" value="P:aromatic amino acid family biosynthetic process"/>
    <property type="evidence" value="ECO:0007669"/>
    <property type="project" value="UniProtKB-KW"/>
</dbReference>
<dbReference type="SUPFAM" id="SSF52540">
    <property type="entry name" value="P-loop containing nucleoside triphosphate hydrolases"/>
    <property type="match status" value="1"/>
</dbReference>
<evidence type="ECO:0000256" key="7">
    <source>
        <dbReference type="HAMAP-Rule" id="MF_00109"/>
    </source>
</evidence>
<feature type="binding site" evidence="7">
    <location>
        <position position="117"/>
    </location>
    <ligand>
        <name>ATP</name>
        <dbReference type="ChEBI" id="CHEBI:30616"/>
    </ligand>
</feature>
<comment type="cofactor">
    <cofactor evidence="7">
        <name>Mg(2+)</name>
        <dbReference type="ChEBI" id="CHEBI:18420"/>
    </cofactor>
    <text evidence="7">Binds 1 Mg(2+) ion per subunit.</text>
</comment>
<evidence type="ECO:0000256" key="1">
    <source>
        <dbReference type="ARBA" id="ARBA00022605"/>
    </source>
</evidence>
<feature type="binding site" evidence="7">
    <location>
        <position position="79"/>
    </location>
    <ligand>
        <name>substrate</name>
    </ligand>
</feature>
<organism evidence="8 9">
    <name type="scientific">Sulfidibacter corallicola</name>
    <dbReference type="NCBI Taxonomy" id="2818388"/>
    <lineage>
        <taxon>Bacteria</taxon>
        <taxon>Pseudomonadati</taxon>
        <taxon>Acidobacteriota</taxon>
        <taxon>Holophagae</taxon>
        <taxon>Acanthopleuribacterales</taxon>
        <taxon>Acanthopleuribacteraceae</taxon>
        <taxon>Sulfidibacter</taxon>
    </lineage>
</organism>
<dbReference type="GO" id="GO:0005829">
    <property type="term" value="C:cytosol"/>
    <property type="evidence" value="ECO:0007669"/>
    <property type="project" value="TreeGrafter"/>
</dbReference>
<evidence type="ECO:0000256" key="4">
    <source>
        <dbReference type="ARBA" id="ARBA00022777"/>
    </source>
</evidence>
<keyword evidence="7" id="KW-0460">Magnesium</keyword>
<dbReference type="Gene3D" id="3.40.50.300">
    <property type="entry name" value="P-loop containing nucleotide triphosphate hydrolases"/>
    <property type="match status" value="1"/>
</dbReference>
<keyword evidence="5 7" id="KW-0067">ATP-binding</keyword>
<evidence type="ECO:0000313" key="8">
    <source>
        <dbReference type="EMBL" id="QTD53010.1"/>
    </source>
</evidence>
<dbReference type="HAMAP" id="MF_00109">
    <property type="entry name" value="Shikimate_kinase"/>
    <property type="match status" value="1"/>
</dbReference>
<comment type="pathway">
    <text evidence="7">Metabolic intermediate biosynthesis; chorismate biosynthesis; chorismate from D-erythrose 4-phosphate and phosphoenolpyruvate: step 5/7.</text>
</comment>
<name>A0A8A4TU09_SULCO</name>
<dbReference type="CDD" id="cd00464">
    <property type="entry name" value="SK"/>
    <property type="match status" value="1"/>
</dbReference>